<evidence type="ECO:0000259" key="11">
    <source>
        <dbReference type="PROSITE" id="PS51233"/>
    </source>
</evidence>
<dbReference type="SMART" id="SM00539">
    <property type="entry name" value="NIDO"/>
    <property type="match status" value="1"/>
</dbReference>
<organism evidence="12 13">
    <name type="scientific">Diploscapter pachys</name>
    <dbReference type="NCBI Taxonomy" id="2018661"/>
    <lineage>
        <taxon>Eukaryota</taxon>
        <taxon>Metazoa</taxon>
        <taxon>Ecdysozoa</taxon>
        <taxon>Nematoda</taxon>
        <taxon>Chromadorea</taxon>
        <taxon>Rhabditida</taxon>
        <taxon>Rhabditina</taxon>
        <taxon>Rhabditomorpha</taxon>
        <taxon>Rhabditoidea</taxon>
        <taxon>Rhabditidae</taxon>
        <taxon>Diploscapter</taxon>
    </lineage>
</organism>
<dbReference type="AlphaFoldDB" id="A0A2A2JIM7"/>
<comment type="subcellular location">
    <subcellularLocation>
        <location evidence="1">Membrane</location>
    </subcellularLocation>
</comment>
<dbReference type="Pfam" id="PF06119">
    <property type="entry name" value="NIDO"/>
    <property type="match status" value="1"/>
</dbReference>
<keyword evidence="7" id="KW-0768">Sushi</keyword>
<dbReference type="InterPro" id="IPR056619">
    <property type="entry name" value="C8-3_MUC4"/>
</dbReference>
<keyword evidence="4" id="KW-1133">Transmembrane helix</keyword>
<name>A0A2A2JIM7_9BILA</name>
<dbReference type="Proteomes" id="UP000218231">
    <property type="component" value="Unassembled WGS sequence"/>
</dbReference>
<evidence type="ECO:0000256" key="6">
    <source>
        <dbReference type="ARBA" id="ARBA00023157"/>
    </source>
</evidence>
<dbReference type="PROSITE" id="PS51220">
    <property type="entry name" value="NIDO"/>
    <property type="match status" value="1"/>
</dbReference>
<dbReference type="SUPFAM" id="SSF57535">
    <property type="entry name" value="Complement control module/SCR domain"/>
    <property type="match status" value="1"/>
</dbReference>
<feature type="domain" description="NIDO" evidence="10">
    <location>
        <begin position="147"/>
        <end position="304"/>
    </location>
</feature>
<dbReference type="PROSITE" id="PS51233">
    <property type="entry name" value="VWFD"/>
    <property type="match status" value="1"/>
</dbReference>
<evidence type="ECO:0008006" key="14">
    <source>
        <dbReference type="Google" id="ProtNLM"/>
    </source>
</evidence>
<dbReference type="Pfam" id="PF03782">
    <property type="entry name" value="AMOP"/>
    <property type="match status" value="1"/>
</dbReference>
<dbReference type="InterPro" id="IPR001846">
    <property type="entry name" value="VWF_type-D"/>
</dbReference>
<evidence type="ECO:0000256" key="4">
    <source>
        <dbReference type="ARBA" id="ARBA00022989"/>
    </source>
</evidence>
<keyword evidence="2" id="KW-0812">Transmembrane</keyword>
<dbReference type="GO" id="GO:0007160">
    <property type="term" value="P:cell-matrix adhesion"/>
    <property type="evidence" value="ECO:0007669"/>
    <property type="project" value="InterPro"/>
</dbReference>
<dbReference type="CDD" id="cd00033">
    <property type="entry name" value="CCP"/>
    <property type="match status" value="1"/>
</dbReference>
<proteinExistence type="predicted"/>
<evidence type="ECO:0000256" key="7">
    <source>
        <dbReference type="PROSITE-ProRule" id="PRU00302"/>
    </source>
</evidence>
<dbReference type="Pfam" id="PF23263">
    <property type="entry name" value="C8-3_MUC4"/>
    <property type="match status" value="1"/>
</dbReference>
<feature type="domain" description="AMOP" evidence="8">
    <location>
        <begin position="607"/>
        <end position="741"/>
    </location>
</feature>
<dbReference type="PANTHER" id="PTHR13802:SF59">
    <property type="entry name" value="SUSHI DOMAIN-CONTAINING PROTEIN 2"/>
    <property type="match status" value="1"/>
</dbReference>
<feature type="domain" description="VWFD" evidence="11">
    <location>
        <begin position="753"/>
        <end position="946"/>
    </location>
</feature>
<dbReference type="PANTHER" id="PTHR13802">
    <property type="entry name" value="MUCIN 4-RELATED"/>
    <property type="match status" value="1"/>
</dbReference>
<dbReference type="InterPro" id="IPR000436">
    <property type="entry name" value="Sushi_SCR_CCP_dom"/>
</dbReference>
<dbReference type="InterPro" id="IPR003886">
    <property type="entry name" value="NIDO_dom"/>
</dbReference>
<evidence type="ECO:0000259" key="8">
    <source>
        <dbReference type="PROSITE" id="PS50856"/>
    </source>
</evidence>
<keyword evidence="3" id="KW-0732">Signal</keyword>
<feature type="disulfide bond" evidence="7">
    <location>
        <begin position="1050"/>
        <end position="1077"/>
    </location>
</feature>
<keyword evidence="5" id="KW-0472">Membrane</keyword>
<dbReference type="EMBL" id="LIAE01010413">
    <property type="protein sequence ID" value="PAV61412.1"/>
    <property type="molecule type" value="Genomic_DNA"/>
</dbReference>
<dbReference type="InterPro" id="IPR005533">
    <property type="entry name" value="AMOP_dom"/>
</dbReference>
<feature type="domain" description="Sushi" evidence="9">
    <location>
        <begin position="1022"/>
        <end position="1079"/>
    </location>
</feature>
<dbReference type="GO" id="GO:0016020">
    <property type="term" value="C:membrane"/>
    <property type="evidence" value="ECO:0007669"/>
    <property type="project" value="UniProtKB-SubCell"/>
</dbReference>
<evidence type="ECO:0000313" key="13">
    <source>
        <dbReference type="Proteomes" id="UP000218231"/>
    </source>
</evidence>
<evidence type="ECO:0000256" key="1">
    <source>
        <dbReference type="ARBA" id="ARBA00004370"/>
    </source>
</evidence>
<dbReference type="Pfam" id="PF00084">
    <property type="entry name" value="Sushi"/>
    <property type="match status" value="1"/>
</dbReference>
<dbReference type="PROSITE" id="PS50923">
    <property type="entry name" value="SUSHI"/>
    <property type="match status" value="1"/>
</dbReference>
<reference evidence="12 13" key="1">
    <citation type="journal article" date="2017" name="Curr. Biol.">
        <title>Genome architecture and evolution of a unichromosomal asexual nematode.</title>
        <authorList>
            <person name="Fradin H."/>
            <person name="Zegar C."/>
            <person name="Gutwein M."/>
            <person name="Lucas J."/>
            <person name="Kovtun M."/>
            <person name="Corcoran D."/>
            <person name="Baugh L.R."/>
            <person name="Kiontke K."/>
            <person name="Gunsalus K."/>
            <person name="Fitch D.H."/>
            <person name="Piano F."/>
        </authorList>
    </citation>
    <scope>NUCLEOTIDE SEQUENCE [LARGE SCALE GENOMIC DNA]</scope>
    <source>
        <strain evidence="12">PF1309</strain>
    </source>
</reference>
<protein>
    <recommendedName>
        <fullName evidence="14">Sushi domain-containing protein</fullName>
    </recommendedName>
</protein>
<dbReference type="InterPro" id="IPR051495">
    <property type="entry name" value="Epithelial_Barrier/Signaling"/>
</dbReference>
<evidence type="ECO:0000313" key="12">
    <source>
        <dbReference type="EMBL" id="PAV61412.1"/>
    </source>
</evidence>
<evidence type="ECO:0000259" key="10">
    <source>
        <dbReference type="PROSITE" id="PS51220"/>
    </source>
</evidence>
<comment type="caution">
    <text evidence="7">Lacks conserved residue(s) required for the propagation of feature annotation.</text>
</comment>
<dbReference type="SMART" id="SM00032">
    <property type="entry name" value="CCP"/>
    <property type="match status" value="1"/>
</dbReference>
<sequence>MRQMAYPNHTGLVARSEDRLLLSRGVGGAVKSHTAPHRKHPWLIINILLELTKKNYALNHFCDKLALSEVSLEDFFPFGTENGDAELPRVDDGSSPPITLDSPFPYFDVPQPTLWVNENGLVSFNRKIPEFTPFCKPVPEAYRMIAPFWADVDITRSGNIFYRQTMDADVLRKGEIEIAAAFPEDRNIQLEWAFVATWANVTYFDDLTDTHEDARKRNTFQLVLLADGHQSFALFYYNEVTWTTGDVSGGSNGLGGNASEVGYDFGDGVNYLMVDGSCTANIINISETSNMGNPGKWIFKINSNAPPTMSPECLKNYTGDFCMLPNTVPLWGYGDLDITGILLSTTESAICRFIDPSANVTEFDAQILTLTHLTCQRPTMLFTTGRIQVEIEVWSLGNSTNRTYTGYLYVRPQSDADNDLSVNVVTGIGGTRALHFSWDPKKLPGWIWKNAKELAVEIIFEEICKELLDWISDKIELQAHKIAQLTVDQLQQGEISFPISLPEDAYFEDKGIMDEICPDGHLTWPDVICDVAWILTITAVNVLEPETIFLDALLINTGKSAALAFIEVCGPGLAGEFCQWLDNHLNGHSNYYAIEQSIPTTTIDSNMLSSSNAPMFKSTTSNFDFPMIQIPDDVPNCPPTESLAVLDPGFIKDPECCDLNPGVESCYISATPSPSGGGQQCCYKSGQIYIKTPGAGYTLISHPSIAGGFPHRALDENPLIYCCQLLPTSLESLCDNLFRRRPPNPGNNYTSPTNSLGNGDPHFTTFDKLYYTFNGAGEFWLLKNTTEQPLAAQARMIPPSLSSSYSSFGAYAFKSSNSSVVQVEVDVFHSGYITVYYDSVPIPDEVMRGSSGITFGDVMIHKDTDYSLTISYSTGFSFKFSRWALTTYADSNLKGNYTHGLLGIFDENPFNDLTSPDGILLPANSTTEIIHYKFGLRWLVAEEESLLNYFGKNYSDYYFPTFRPSFYYDPGKLPPDAAEICGDDPSCLWDLTTTGDKSLANETKNTHKDFNNTVSSTNVTINMCPSLSPPANGYMNLDNYLPNSTATFGCNTNYELDGDELLVCLTDGYWNGTEPICSRVPIPTTSTVKVTTSLTNSPSTESSTMPPQTTTKSGIKIGISIAVLLASLIVPLTIKC</sequence>
<keyword evidence="13" id="KW-1185">Reference proteome</keyword>
<comment type="caution">
    <text evidence="12">The sequence shown here is derived from an EMBL/GenBank/DDBJ whole genome shotgun (WGS) entry which is preliminary data.</text>
</comment>
<evidence type="ECO:0000259" key="9">
    <source>
        <dbReference type="PROSITE" id="PS50923"/>
    </source>
</evidence>
<accession>A0A2A2JIM7</accession>
<dbReference type="Pfam" id="PF00094">
    <property type="entry name" value="VWD"/>
    <property type="match status" value="1"/>
</dbReference>
<gene>
    <name evidence="12" type="ORF">WR25_01754</name>
</gene>
<keyword evidence="6 7" id="KW-1015">Disulfide bond</keyword>
<dbReference type="PROSITE" id="PS50856">
    <property type="entry name" value="AMOP"/>
    <property type="match status" value="1"/>
</dbReference>
<evidence type="ECO:0000256" key="2">
    <source>
        <dbReference type="ARBA" id="ARBA00022692"/>
    </source>
</evidence>
<evidence type="ECO:0000256" key="5">
    <source>
        <dbReference type="ARBA" id="ARBA00023136"/>
    </source>
</evidence>
<dbReference type="STRING" id="2018661.A0A2A2JIM7"/>
<dbReference type="SMART" id="SM00723">
    <property type="entry name" value="AMOP"/>
    <property type="match status" value="1"/>
</dbReference>
<evidence type="ECO:0000256" key="3">
    <source>
        <dbReference type="ARBA" id="ARBA00022729"/>
    </source>
</evidence>
<dbReference type="InterPro" id="IPR035976">
    <property type="entry name" value="Sushi/SCR/CCP_sf"/>
</dbReference>
<dbReference type="OrthoDB" id="6051552at2759"/>
<dbReference type="Gene3D" id="2.10.70.10">
    <property type="entry name" value="Complement Module, domain 1"/>
    <property type="match status" value="1"/>
</dbReference>